<keyword evidence="3" id="KW-1185">Reference proteome</keyword>
<evidence type="ECO:0000313" key="3">
    <source>
        <dbReference type="Proteomes" id="UP001215151"/>
    </source>
</evidence>
<dbReference type="PANTHER" id="PTHR33099">
    <property type="entry name" value="FE2OG DIOXYGENASE DOMAIN-CONTAINING PROTEIN"/>
    <property type="match status" value="1"/>
</dbReference>
<sequence>MKRLTRKQGSTEEATGPLTLVAPPHEDIPTALRIMRAIEDVRYLPRLGDCPTKDAIQEKIMRSREPRVVEYEYEDEPEEDNSRKRSPEDTKRREHNAELVEQLASIRAKFRNYATGYLDAPFHLRITRPGCEFDDSIAPFPPELRLSSRCNETLQALLKKWFEGAAVSGYGDVQEQVTKVDEEVRAAREIPSSEFEVEPELLRRIEQIWCEHFVPGSDVRAEPYKIHLYGPGGHFQSHRDTPQRGLVGTFLLGLGDPSWGGGFVIDGQSMGAGPGEWCAFYPDVPHEVHRLYNGYRASIAFKIFRKPSATGEAAKTREVRAQVLEIVKKLEAPYAILLEHKYGLSTQQFSGFDAIMTECARSVPSVRTYHIPVVVTSYASWGSHHPNNSSKDWHMGCSTNVFPFARGYIDYLTGHRVPSDPYLRRFHTFCGCPWLEGVRDLPFFSLDLSLSTLPIRENERETCNLLGNEAQEWEEDSVYLSFALIVLLAPAPGTSNDDLDGSDGDSDGDS</sequence>
<feature type="region of interest" description="Disordered" evidence="1">
    <location>
        <begin position="67"/>
        <end position="95"/>
    </location>
</feature>
<dbReference type="Proteomes" id="UP001215151">
    <property type="component" value="Unassembled WGS sequence"/>
</dbReference>
<name>A0AAD7XC27_9APHY</name>
<feature type="region of interest" description="Disordered" evidence="1">
    <location>
        <begin position="1"/>
        <end position="25"/>
    </location>
</feature>
<evidence type="ECO:0008006" key="4">
    <source>
        <dbReference type="Google" id="ProtNLM"/>
    </source>
</evidence>
<comment type="caution">
    <text evidence="2">The sequence shown here is derived from an EMBL/GenBank/DDBJ whole genome shotgun (WGS) entry which is preliminary data.</text>
</comment>
<organism evidence="2 3">
    <name type="scientific">Trametes cubensis</name>
    <dbReference type="NCBI Taxonomy" id="1111947"/>
    <lineage>
        <taxon>Eukaryota</taxon>
        <taxon>Fungi</taxon>
        <taxon>Dikarya</taxon>
        <taxon>Basidiomycota</taxon>
        <taxon>Agaricomycotina</taxon>
        <taxon>Agaricomycetes</taxon>
        <taxon>Polyporales</taxon>
        <taxon>Polyporaceae</taxon>
        <taxon>Trametes</taxon>
    </lineage>
</organism>
<reference evidence="2" key="1">
    <citation type="submission" date="2022-11" db="EMBL/GenBank/DDBJ databases">
        <title>Genome Sequence of Cubamyces cubensis.</title>
        <authorList>
            <person name="Buettner E."/>
        </authorList>
    </citation>
    <scope>NUCLEOTIDE SEQUENCE</scope>
    <source>
        <strain evidence="2">MPL-01</strain>
    </source>
</reference>
<proteinExistence type="predicted"/>
<dbReference type="EMBL" id="JAPEVG010000038">
    <property type="protein sequence ID" value="KAJ8490231.1"/>
    <property type="molecule type" value="Genomic_DNA"/>
</dbReference>
<dbReference type="PANTHER" id="PTHR33099:SF11">
    <property type="entry name" value="FE2OG DIOXYGENASE DOMAIN-CONTAINING PROTEIN"/>
    <property type="match status" value="1"/>
</dbReference>
<feature type="compositionally biased region" description="Basic and acidic residues" evidence="1">
    <location>
        <begin position="80"/>
        <end position="95"/>
    </location>
</feature>
<evidence type="ECO:0000313" key="2">
    <source>
        <dbReference type="EMBL" id="KAJ8490231.1"/>
    </source>
</evidence>
<dbReference type="Gene3D" id="2.60.120.620">
    <property type="entry name" value="q2cbj1_9rhob like domain"/>
    <property type="match status" value="1"/>
</dbReference>
<dbReference type="AlphaFoldDB" id="A0AAD7XC27"/>
<evidence type="ECO:0000256" key="1">
    <source>
        <dbReference type="SAM" id="MobiDB-lite"/>
    </source>
</evidence>
<gene>
    <name evidence="2" type="ORF">ONZ51_g2453</name>
</gene>
<protein>
    <recommendedName>
        <fullName evidence="4">Prolyl 4-hydroxylase alpha subunit Fe(2+) 2OG dioxygenase domain-containing protein</fullName>
    </recommendedName>
</protein>
<accession>A0AAD7XC27</accession>